<feature type="transmembrane region" description="Helical" evidence="7">
    <location>
        <begin position="61"/>
        <end position="88"/>
    </location>
</feature>
<evidence type="ECO:0000256" key="4">
    <source>
        <dbReference type="ARBA" id="ARBA00022989"/>
    </source>
</evidence>
<gene>
    <name evidence="10" type="ORF">DVK44_21415</name>
</gene>
<keyword evidence="5 7" id="KW-0472">Membrane</keyword>
<dbReference type="Pfam" id="PF04024">
    <property type="entry name" value="PspC"/>
    <property type="match status" value="1"/>
</dbReference>
<evidence type="ECO:0000313" key="11">
    <source>
        <dbReference type="Proteomes" id="UP000253868"/>
    </source>
</evidence>
<feature type="transmembrane region" description="Helical" evidence="7">
    <location>
        <begin position="134"/>
        <end position="151"/>
    </location>
</feature>
<dbReference type="PANTHER" id="PTHR33885">
    <property type="entry name" value="PHAGE SHOCK PROTEIN C"/>
    <property type="match status" value="1"/>
</dbReference>
<dbReference type="InterPro" id="IPR052027">
    <property type="entry name" value="PspC"/>
</dbReference>
<keyword evidence="2" id="KW-1003">Cell membrane</keyword>
<proteinExistence type="predicted"/>
<feature type="region of interest" description="Disordered" evidence="6">
    <location>
        <begin position="1"/>
        <end position="32"/>
    </location>
</feature>
<dbReference type="OrthoDB" id="3535301at2"/>
<dbReference type="EMBL" id="CP031194">
    <property type="protein sequence ID" value="AXG79786.1"/>
    <property type="molecule type" value="Genomic_DNA"/>
</dbReference>
<evidence type="ECO:0000256" key="3">
    <source>
        <dbReference type="ARBA" id="ARBA00022692"/>
    </source>
</evidence>
<feature type="compositionally biased region" description="Low complexity" evidence="6">
    <location>
        <begin position="158"/>
        <end position="178"/>
    </location>
</feature>
<feature type="transmembrane region" description="Helical" evidence="7">
    <location>
        <begin position="347"/>
        <end position="364"/>
    </location>
</feature>
<evidence type="ECO:0000259" key="9">
    <source>
        <dbReference type="Pfam" id="PF09922"/>
    </source>
</evidence>
<feature type="domain" description="Cell wall-active antibiotics response LiaF-like C-terminal" evidence="9">
    <location>
        <begin position="388"/>
        <end position="490"/>
    </location>
</feature>
<feature type="compositionally biased region" description="Basic and acidic residues" evidence="6">
    <location>
        <begin position="190"/>
        <end position="200"/>
    </location>
</feature>
<feature type="compositionally biased region" description="Pro residues" evidence="6">
    <location>
        <begin position="1"/>
        <end position="15"/>
    </location>
</feature>
<accession>A0A345HSW2</accession>
<sequence length="495" mass="50230">MSQPPPPPPPAPPSAPGSASASASPPPGSAPALAQLRRAPRQKVFAGVCGGLGKYCDIDPVIFRIVIGVLTVTGGIGLIFYGFAWLLIPLEGEEENEARRLLSGRVDGASLIAVLLALIGCGLFLSMLGNEETLSFAGLLSIAVVGAAVWSQRRRGAPADGAPLDPASAHTVSEAPPETMAPPTPGMHSWWRDPIVKDGRTGPGGWTPGGWSPSGWGYSGWGHSGAGHGGSGHGGSTQSAWGPGGWGPAGTDYLWGPDSPGVTVQAQPWGWHPGAASAADRSRPRGPRGIAGLVFLLAVLATGLGTALSWESHPLGTSMEIGLAAGLVVLGLGLVVSSLLGRTGFGTILLAVITAGLLAGASVVPKDITTQWREPRWTASSAAAVQPHYQLGSGLGTLDLSGLKVPKGTTVSTSARVAAGQLKVLVPKGVTVRVKATAAFGAIRFPGDAKEGVEIANGLSRQQTITPETDAARAGTLDLTLEVGFGQVEVDRAAS</sequence>
<evidence type="ECO:0000256" key="7">
    <source>
        <dbReference type="SAM" id="Phobius"/>
    </source>
</evidence>
<protein>
    <submittedName>
        <fullName evidence="10">PspC domain-containing protein</fullName>
    </submittedName>
</protein>
<feature type="domain" description="Phage shock protein PspC N-terminal" evidence="8">
    <location>
        <begin position="35"/>
        <end position="90"/>
    </location>
</feature>
<dbReference type="RefSeq" id="WP_114661113.1">
    <property type="nucleotide sequence ID" value="NZ_CP031194.1"/>
</dbReference>
<evidence type="ECO:0000313" key="10">
    <source>
        <dbReference type="EMBL" id="AXG79786.1"/>
    </source>
</evidence>
<keyword evidence="3 7" id="KW-0812">Transmembrane</keyword>
<reference evidence="11" key="1">
    <citation type="submission" date="2018-07" db="EMBL/GenBank/DDBJ databases">
        <authorList>
            <person name="Zhao J."/>
        </authorList>
    </citation>
    <scope>NUCLEOTIDE SEQUENCE [LARGE SCALE GENOMIC DNA]</scope>
    <source>
        <strain evidence="11">GSSD-12</strain>
    </source>
</reference>
<name>A0A345HSW2_9ACTN</name>
<dbReference type="PANTHER" id="PTHR33885:SF3">
    <property type="entry name" value="PHAGE SHOCK PROTEIN C"/>
    <property type="match status" value="1"/>
</dbReference>
<feature type="transmembrane region" description="Helical" evidence="7">
    <location>
        <begin position="290"/>
        <end position="309"/>
    </location>
</feature>
<evidence type="ECO:0000256" key="1">
    <source>
        <dbReference type="ARBA" id="ARBA00004162"/>
    </source>
</evidence>
<evidence type="ECO:0000256" key="2">
    <source>
        <dbReference type="ARBA" id="ARBA00022475"/>
    </source>
</evidence>
<dbReference type="KEGG" id="spad:DVK44_21415"/>
<evidence type="ECO:0000256" key="6">
    <source>
        <dbReference type="SAM" id="MobiDB-lite"/>
    </source>
</evidence>
<dbReference type="AlphaFoldDB" id="A0A345HSW2"/>
<feature type="transmembrane region" description="Helical" evidence="7">
    <location>
        <begin position="321"/>
        <end position="340"/>
    </location>
</feature>
<comment type="subcellular location">
    <subcellularLocation>
        <location evidence="1">Cell membrane</location>
        <topology evidence="1">Single-pass membrane protein</topology>
    </subcellularLocation>
</comment>
<evidence type="ECO:0000256" key="5">
    <source>
        <dbReference type="ARBA" id="ARBA00023136"/>
    </source>
</evidence>
<keyword evidence="4 7" id="KW-1133">Transmembrane helix</keyword>
<dbReference type="InterPro" id="IPR007168">
    <property type="entry name" value="Phageshock_PspC_N"/>
</dbReference>
<dbReference type="GO" id="GO:0005886">
    <property type="term" value="C:plasma membrane"/>
    <property type="evidence" value="ECO:0007669"/>
    <property type="project" value="UniProtKB-SubCell"/>
</dbReference>
<feature type="transmembrane region" description="Helical" evidence="7">
    <location>
        <begin position="109"/>
        <end position="128"/>
    </location>
</feature>
<organism evidence="10 11">
    <name type="scientific">Streptomyces paludis</name>
    <dbReference type="NCBI Taxonomy" id="2282738"/>
    <lineage>
        <taxon>Bacteria</taxon>
        <taxon>Bacillati</taxon>
        <taxon>Actinomycetota</taxon>
        <taxon>Actinomycetes</taxon>
        <taxon>Kitasatosporales</taxon>
        <taxon>Streptomycetaceae</taxon>
        <taxon>Streptomyces</taxon>
    </lineage>
</organism>
<dbReference type="Pfam" id="PF09922">
    <property type="entry name" value="LiaF-like_C"/>
    <property type="match status" value="1"/>
</dbReference>
<dbReference type="InterPro" id="IPR024425">
    <property type="entry name" value="LiaF-like_C"/>
</dbReference>
<dbReference type="Proteomes" id="UP000253868">
    <property type="component" value="Chromosome"/>
</dbReference>
<evidence type="ECO:0000259" key="8">
    <source>
        <dbReference type="Pfam" id="PF04024"/>
    </source>
</evidence>
<feature type="region of interest" description="Disordered" evidence="6">
    <location>
        <begin position="156"/>
        <end position="211"/>
    </location>
</feature>
<keyword evidence="11" id="KW-1185">Reference proteome</keyword>